<reference evidence="8" key="1">
    <citation type="submission" date="2016-03" db="EMBL/GenBank/DDBJ databases">
        <authorList>
            <person name="Guldener U."/>
        </authorList>
    </citation>
    <scope>NUCLEOTIDE SEQUENCE [LARGE SCALE GENOMIC DNA]</scope>
    <source>
        <strain evidence="8">04CH-RAC-A.6.1</strain>
    </source>
</reference>
<dbReference type="GO" id="GO:0043332">
    <property type="term" value="C:mating projection tip"/>
    <property type="evidence" value="ECO:0007669"/>
    <property type="project" value="EnsemblFungi"/>
</dbReference>
<evidence type="ECO:0000313" key="7">
    <source>
        <dbReference type="EMBL" id="CZS98163.1"/>
    </source>
</evidence>
<name>A0A1E1KJE9_9HELO</name>
<dbReference type="GO" id="GO:0005085">
    <property type="term" value="F:guanyl-nucleotide exchange factor activity"/>
    <property type="evidence" value="ECO:0007669"/>
    <property type="project" value="EnsemblFungi"/>
</dbReference>
<dbReference type="Gene3D" id="3.30.450.30">
    <property type="entry name" value="Dynein light chain 2a, cytoplasmic"/>
    <property type="match status" value="1"/>
</dbReference>
<dbReference type="GO" id="GO:0031097">
    <property type="term" value="C:medial cortex"/>
    <property type="evidence" value="ECO:0007669"/>
    <property type="project" value="EnsemblFungi"/>
</dbReference>
<dbReference type="InterPro" id="IPR048278">
    <property type="entry name" value="PFN"/>
</dbReference>
<evidence type="ECO:0000256" key="1">
    <source>
        <dbReference type="ARBA" id="ARBA00004245"/>
    </source>
</evidence>
<evidence type="ECO:0000256" key="4">
    <source>
        <dbReference type="ARBA" id="ARBA00023203"/>
    </source>
</evidence>
<gene>
    <name evidence="7" type="ORF">RAG0_06993</name>
</gene>
<dbReference type="SUPFAM" id="SSF55770">
    <property type="entry name" value="Profilin (actin-binding protein)"/>
    <property type="match status" value="1"/>
</dbReference>
<dbReference type="AlphaFoldDB" id="A0A1E1KJE9"/>
<dbReference type="FunFam" id="3.30.450.30:FF:000001">
    <property type="entry name" value="Profilin"/>
    <property type="match status" value="1"/>
</dbReference>
<dbReference type="GO" id="GO:0051285">
    <property type="term" value="C:cell cortex of cell tip"/>
    <property type="evidence" value="ECO:0007669"/>
    <property type="project" value="EnsemblFungi"/>
</dbReference>
<dbReference type="InterPro" id="IPR027310">
    <property type="entry name" value="Profilin_CS"/>
</dbReference>
<evidence type="ECO:0000313" key="8">
    <source>
        <dbReference type="Proteomes" id="UP000178912"/>
    </source>
</evidence>
<dbReference type="OrthoDB" id="421374at2759"/>
<evidence type="ECO:0000256" key="2">
    <source>
        <dbReference type="ARBA" id="ARBA00010058"/>
    </source>
</evidence>
<dbReference type="Proteomes" id="UP000178912">
    <property type="component" value="Unassembled WGS sequence"/>
</dbReference>
<organism evidence="7 8">
    <name type="scientific">Rhynchosporium agropyri</name>
    <dbReference type="NCBI Taxonomy" id="914238"/>
    <lineage>
        <taxon>Eukaryota</taxon>
        <taxon>Fungi</taxon>
        <taxon>Dikarya</taxon>
        <taxon>Ascomycota</taxon>
        <taxon>Pezizomycotina</taxon>
        <taxon>Leotiomycetes</taxon>
        <taxon>Helotiales</taxon>
        <taxon>Ploettnerulaceae</taxon>
        <taxon>Rhynchosporium</taxon>
    </lineage>
</organism>
<sequence>MSWQAYVDTSMVASGHVDKGAIYSIAGDSKWAASAGFDVSATEMKEIINGLSGKVDSLYAEGLHVAGERYVLTKAEDRSLYARKGREGVVIVKTKQAILIAHYGETMIAGNSATTVEQLADYLIKSGY</sequence>
<evidence type="ECO:0000256" key="5">
    <source>
        <dbReference type="ARBA" id="ARBA00023212"/>
    </source>
</evidence>
<dbReference type="GO" id="GO:0000755">
    <property type="term" value="P:cytogamy"/>
    <property type="evidence" value="ECO:0007669"/>
    <property type="project" value="EnsemblFungi"/>
</dbReference>
<dbReference type="PANTHER" id="PTHR11604">
    <property type="entry name" value="PROFILIN"/>
    <property type="match status" value="1"/>
</dbReference>
<dbReference type="InterPro" id="IPR005455">
    <property type="entry name" value="PFN_euk"/>
</dbReference>
<keyword evidence="4 6" id="KW-0009">Actin-binding</keyword>
<dbReference type="GO" id="GO:0030041">
    <property type="term" value="P:actin filament polymerization"/>
    <property type="evidence" value="ECO:0007669"/>
    <property type="project" value="EnsemblFungi"/>
</dbReference>
<dbReference type="GO" id="GO:0044396">
    <property type="term" value="P:actin cortical patch organization"/>
    <property type="evidence" value="ECO:0007669"/>
    <property type="project" value="EnsemblFungi"/>
</dbReference>
<dbReference type="GO" id="GO:1903475">
    <property type="term" value="P:mitotic actomyosin contractile ring assembly"/>
    <property type="evidence" value="ECO:0007669"/>
    <property type="project" value="EnsemblFungi"/>
</dbReference>
<dbReference type="GO" id="GO:0003785">
    <property type="term" value="F:actin monomer binding"/>
    <property type="evidence" value="ECO:0007669"/>
    <property type="project" value="EnsemblFungi"/>
</dbReference>
<keyword evidence="3" id="KW-0963">Cytoplasm</keyword>
<comment type="subcellular location">
    <subcellularLocation>
        <location evidence="1">Cytoplasm</location>
        <location evidence="1">Cytoskeleton</location>
    </subcellularLocation>
</comment>
<dbReference type="CDD" id="cd00148">
    <property type="entry name" value="PROF"/>
    <property type="match status" value="1"/>
</dbReference>
<dbReference type="PROSITE" id="PS00414">
    <property type="entry name" value="PROFILIN"/>
    <property type="match status" value="1"/>
</dbReference>
<comment type="similarity">
    <text evidence="2 6">Belongs to the profilin family.</text>
</comment>
<protein>
    <recommendedName>
        <fullName evidence="6">Profilin</fullName>
    </recommendedName>
</protein>
<dbReference type="SMART" id="SM00392">
    <property type="entry name" value="PROF"/>
    <property type="match status" value="1"/>
</dbReference>
<dbReference type="EMBL" id="FJUX01000035">
    <property type="protein sequence ID" value="CZS98163.1"/>
    <property type="molecule type" value="Genomic_DNA"/>
</dbReference>
<keyword evidence="5" id="KW-0206">Cytoskeleton</keyword>
<proteinExistence type="inferred from homology"/>
<dbReference type="PRINTS" id="PR01640">
    <property type="entry name" value="PROFILINPLNT"/>
</dbReference>
<dbReference type="Pfam" id="PF00235">
    <property type="entry name" value="Profilin"/>
    <property type="match status" value="1"/>
</dbReference>
<accession>A0A1E1KJE9</accession>
<dbReference type="PANTHER" id="PTHR11604:SF0">
    <property type="entry name" value="PROFILIN"/>
    <property type="match status" value="1"/>
</dbReference>
<keyword evidence="8" id="KW-1185">Reference proteome</keyword>
<evidence type="ECO:0000256" key="6">
    <source>
        <dbReference type="RuleBase" id="RU003909"/>
    </source>
</evidence>
<dbReference type="InterPro" id="IPR036140">
    <property type="entry name" value="PFN_sf"/>
</dbReference>
<dbReference type="GO" id="GO:0005856">
    <property type="term" value="C:cytoskeleton"/>
    <property type="evidence" value="ECO:0007669"/>
    <property type="project" value="UniProtKB-SubCell"/>
</dbReference>
<evidence type="ECO:0000256" key="3">
    <source>
        <dbReference type="ARBA" id="ARBA00022490"/>
    </source>
</evidence>